<proteinExistence type="inferred from homology"/>
<keyword evidence="3 7" id="KW-0378">Hydrolase</keyword>
<dbReference type="InterPro" id="IPR051202">
    <property type="entry name" value="Peptidase_C40"/>
</dbReference>
<evidence type="ECO:0000313" key="7">
    <source>
        <dbReference type="EMBL" id="OXM16441.1"/>
    </source>
</evidence>
<dbReference type="EMBL" id="NMUQ01000001">
    <property type="protein sequence ID" value="OXM16441.1"/>
    <property type="molecule type" value="Genomic_DNA"/>
</dbReference>
<evidence type="ECO:0000256" key="1">
    <source>
        <dbReference type="ARBA" id="ARBA00007074"/>
    </source>
</evidence>
<evidence type="ECO:0000256" key="5">
    <source>
        <dbReference type="SAM" id="SignalP"/>
    </source>
</evidence>
<organism evidence="7 8">
    <name type="scientific">Paenibacillus herberti</name>
    <dbReference type="NCBI Taxonomy" id="1619309"/>
    <lineage>
        <taxon>Bacteria</taxon>
        <taxon>Bacillati</taxon>
        <taxon>Bacillota</taxon>
        <taxon>Bacilli</taxon>
        <taxon>Bacillales</taxon>
        <taxon>Paenibacillaceae</taxon>
        <taxon>Paenibacillus</taxon>
    </lineage>
</organism>
<sequence length="160" mass="17261">MRISNWKKTISRLSLCAVIGMAGFSIGTIQTASAATPKSEKLLSYGKKYLGVNYRLGAPSGVTYAFDCSSFTQYVFKNSGVSLPRTSNAQYNKGQKVARGNLSKGDLIFFTGRSGKGIGHVAIYAGSNKILHTYGKPGVTVSSLGTSYWNDHYVTARRVL</sequence>
<dbReference type="Gene3D" id="3.90.1720.10">
    <property type="entry name" value="endopeptidase domain like (from Nostoc punctiforme)"/>
    <property type="match status" value="1"/>
</dbReference>
<reference evidence="7 8" key="1">
    <citation type="submission" date="2017-07" db="EMBL/GenBank/DDBJ databases">
        <title>Paenibacillus herberti R33 genome sequencing and assembly.</title>
        <authorList>
            <person name="Su W."/>
        </authorList>
    </citation>
    <scope>NUCLEOTIDE SEQUENCE [LARGE SCALE GENOMIC DNA]</scope>
    <source>
        <strain evidence="7 8">R33</strain>
    </source>
</reference>
<accession>A0A229P310</accession>
<dbReference type="SUPFAM" id="SSF54001">
    <property type="entry name" value="Cysteine proteinases"/>
    <property type="match status" value="1"/>
</dbReference>
<dbReference type="Proteomes" id="UP000215145">
    <property type="component" value="Unassembled WGS sequence"/>
</dbReference>
<evidence type="ECO:0000259" key="6">
    <source>
        <dbReference type="PROSITE" id="PS51935"/>
    </source>
</evidence>
<keyword evidence="2" id="KW-0645">Protease</keyword>
<gene>
    <name evidence="7" type="ORF">CGZ75_07140</name>
</gene>
<comment type="caution">
    <text evidence="7">The sequence shown here is derived from an EMBL/GenBank/DDBJ whole genome shotgun (WGS) entry which is preliminary data.</text>
</comment>
<evidence type="ECO:0000313" key="8">
    <source>
        <dbReference type="Proteomes" id="UP000215145"/>
    </source>
</evidence>
<dbReference type="RefSeq" id="WP_089523526.1">
    <property type="nucleotide sequence ID" value="NZ_NMUQ01000001.1"/>
</dbReference>
<dbReference type="OrthoDB" id="9813118at2"/>
<dbReference type="AlphaFoldDB" id="A0A229P310"/>
<dbReference type="PANTHER" id="PTHR47053">
    <property type="entry name" value="MUREIN DD-ENDOPEPTIDASE MEPH-RELATED"/>
    <property type="match status" value="1"/>
</dbReference>
<evidence type="ECO:0000256" key="4">
    <source>
        <dbReference type="ARBA" id="ARBA00022807"/>
    </source>
</evidence>
<dbReference type="Pfam" id="PF00877">
    <property type="entry name" value="NLPC_P60"/>
    <property type="match status" value="1"/>
</dbReference>
<keyword evidence="8" id="KW-1185">Reference proteome</keyword>
<dbReference type="PANTHER" id="PTHR47053:SF1">
    <property type="entry name" value="MUREIN DD-ENDOPEPTIDASE MEPH-RELATED"/>
    <property type="match status" value="1"/>
</dbReference>
<keyword evidence="5" id="KW-0732">Signal</keyword>
<feature type="chain" id="PRO_5012917852" evidence="5">
    <location>
        <begin position="35"/>
        <end position="160"/>
    </location>
</feature>
<protein>
    <submittedName>
        <fullName evidence="7">Glycoside hydrolase</fullName>
    </submittedName>
</protein>
<dbReference type="GO" id="GO:0006508">
    <property type="term" value="P:proteolysis"/>
    <property type="evidence" value="ECO:0007669"/>
    <property type="project" value="UniProtKB-KW"/>
</dbReference>
<name>A0A229P310_9BACL</name>
<evidence type="ECO:0000256" key="3">
    <source>
        <dbReference type="ARBA" id="ARBA00022801"/>
    </source>
</evidence>
<keyword evidence="4" id="KW-0788">Thiol protease</keyword>
<feature type="signal peptide" evidence="5">
    <location>
        <begin position="1"/>
        <end position="34"/>
    </location>
</feature>
<dbReference type="InterPro" id="IPR000064">
    <property type="entry name" value="NLP_P60_dom"/>
</dbReference>
<comment type="similarity">
    <text evidence="1">Belongs to the peptidase C40 family.</text>
</comment>
<dbReference type="InterPro" id="IPR038765">
    <property type="entry name" value="Papain-like_cys_pep_sf"/>
</dbReference>
<feature type="domain" description="NlpC/P60" evidence="6">
    <location>
        <begin position="36"/>
        <end position="160"/>
    </location>
</feature>
<dbReference type="GO" id="GO:0008234">
    <property type="term" value="F:cysteine-type peptidase activity"/>
    <property type="evidence" value="ECO:0007669"/>
    <property type="project" value="UniProtKB-KW"/>
</dbReference>
<evidence type="ECO:0000256" key="2">
    <source>
        <dbReference type="ARBA" id="ARBA00022670"/>
    </source>
</evidence>
<dbReference type="PROSITE" id="PS51935">
    <property type="entry name" value="NLPC_P60"/>
    <property type="match status" value="1"/>
</dbReference>